<dbReference type="GO" id="GO:0051301">
    <property type="term" value="P:cell division"/>
    <property type="evidence" value="ECO:0007669"/>
    <property type="project" value="UniProtKB-KW"/>
</dbReference>
<organism evidence="4 5">
    <name type="scientific">Bradyrhizobium nanningense</name>
    <dbReference type="NCBI Taxonomy" id="1325118"/>
    <lineage>
        <taxon>Bacteria</taxon>
        <taxon>Pseudomonadati</taxon>
        <taxon>Pseudomonadota</taxon>
        <taxon>Alphaproteobacteria</taxon>
        <taxon>Hyphomicrobiales</taxon>
        <taxon>Nitrobacteraceae</taxon>
        <taxon>Bradyrhizobium</taxon>
    </lineage>
</organism>
<dbReference type="PANTHER" id="PTHR13504">
    <property type="entry name" value="FIDO DOMAIN-CONTAINING PROTEIN DDB_G0283145"/>
    <property type="match status" value="1"/>
</dbReference>
<keyword evidence="2" id="KW-0067">ATP-binding</keyword>
<evidence type="ECO:0000256" key="2">
    <source>
        <dbReference type="PIRSR" id="PIRSR640198-2"/>
    </source>
</evidence>
<dbReference type="InterPro" id="IPR040198">
    <property type="entry name" value="Fido_containing"/>
</dbReference>
<keyword evidence="5" id="KW-1185">Reference proteome</keyword>
<keyword evidence="4" id="KW-0132">Cell division</keyword>
<accession>A0A4Q0S7S7</accession>
<protein>
    <submittedName>
        <fullName evidence="4">Cell division protein Fic</fullName>
    </submittedName>
</protein>
<proteinExistence type="predicted"/>
<dbReference type="InterPro" id="IPR036388">
    <property type="entry name" value="WH-like_DNA-bd_sf"/>
</dbReference>
<dbReference type="AlphaFoldDB" id="A0A4Q0S7S7"/>
<dbReference type="Pfam" id="PF02661">
    <property type="entry name" value="Fic"/>
    <property type="match status" value="1"/>
</dbReference>
<dbReference type="Pfam" id="PF13776">
    <property type="entry name" value="DUF4172"/>
    <property type="match status" value="1"/>
</dbReference>
<dbReference type="InterPro" id="IPR025230">
    <property type="entry name" value="DUF4172"/>
</dbReference>
<feature type="binding site" evidence="2">
    <location>
        <begin position="249"/>
        <end position="250"/>
    </location>
    <ligand>
        <name>ATP</name>
        <dbReference type="ChEBI" id="CHEBI:30616"/>
    </ligand>
</feature>
<dbReference type="RefSeq" id="WP_128918008.1">
    <property type="nucleotide sequence ID" value="NZ_LBJQ01000061.1"/>
</dbReference>
<evidence type="ECO:0000313" key="4">
    <source>
        <dbReference type="EMBL" id="RXH30995.1"/>
    </source>
</evidence>
<feature type="binding site" evidence="2">
    <location>
        <begin position="211"/>
        <end position="218"/>
    </location>
    <ligand>
        <name>ATP</name>
        <dbReference type="ChEBI" id="CHEBI:30616"/>
    </ligand>
</feature>
<dbReference type="PANTHER" id="PTHR13504:SF33">
    <property type="entry name" value="FIC FAMILY PROTEIN"/>
    <property type="match status" value="1"/>
</dbReference>
<comment type="caution">
    <text evidence="4">The sequence shown here is derived from an EMBL/GenBank/DDBJ whole genome shotgun (WGS) entry which is preliminary data.</text>
</comment>
<dbReference type="InterPro" id="IPR036597">
    <property type="entry name" value="Fido-like_dom_sf"/>
</dbReference>
<dbReference type="PROSITE" id="PS51459">
    <property type="entry name" value="FIDO"/>
    <property type="match status" value="1"/>
</dbReference>
<sequence length="372" mass="41965">MVYIHVLGEWPTFRWNLQQIADRLASVRHKQGRLLGRMERLGFPLKAEATLQTLTEEVVKSSEIEGEVLNRDQVRSSIARRLGMDIGALPPADRHVEGVVEMILDATDHYAAELTAERLFGWHAALFPTGRSGMRKIVVGAWRTAETGPMQVVSGPIGRERVHYEAPSADRLDKEMQTFLDWFNGNASGIDPVLKAALAHLWFVTIHPFEDGNGRIARAIADLALARSEQSAQRFYSMSAQIRRERNEYYAILERTQRGSLDVTDWLAWFLDCLDRAFDGADTILGSILRKADFWDRHAARQLNERQRLVLNRLFDGFDGKLTSSKWAKLTKVSQATAARDIDELIGHGILRKDAAGGRSTSYSLLDLKPEN</sequence>
<dbReference type="SUPFAM" id="SSF140931">
    <property type="entry name" value="Fic-like"/>
    <property type="match status" value="1"/>
</dbReference>
<feature type="domain" description="Fido" evidence="3">
    <location>
        <begin position="114"/>
        <end position="272"/>
    </location>
</feature>
<dbReference type="Proteomes" id="UP000289546">
    <property type="component" value="Unassembled WGS sequence"/>
</dbReference>
<keyword evidence="2" id="KW-0547">Nucleotide-binding</keyword>
<reference evidence="4 5" key="1">
    <citation type="submission" date="2015-04" db="EMBL/GenBank/DDBJ databases">
        <title>Comparative genomics of rhizobia nodulating Arachis hypogaea in China.</title>
        <authorList>
            <person name="Li Y."/>
        </authorList>
    </citation>
    <scope>NUCLEOTIDE SEQUENCE [LARGE SCALE GENOMIC DNA]</scope>
    <source>
        <strain evidence="4 5">CCBAU 51757</strain>
    </source>
</reference>
<dbReference type="Gene3D" id="1.10.10.10">
    <property type="entry name" value="Winged helix-like DNA-binding domain superfamily/Winged helix DNA-binding domain"/>
    <property type="match status" value="1"/>
</dbReference>
<name>A0A4Q0S7S7_9BRAD</name>
<evidence type="ECO:0000259" key="3">
    <source>
        <dbReference type="PROSITE" id="PS51459"/>
    </source>
</evidence>
<feature type="active site" evidence="1">
    <location>
        <position position="207"/>
    </location>
</feature>
<evidence type="ECO:0000313" key="5">
    <source>
        <dbReference type="Proteomes" id="UP000289546"/>
    </source>
</evidence>
<dbReference type="InterPro" id="IPR003812">
    <property type="entry name" value="Fido"/>
</dbReference>
<keyword evidence="4" id="KW-0131">Cell cycle</keyword>
<dbReference type="Gene3D" id="1.10.3290.10">
    <property type="entry name" value="Fido-like domain"/>
    <property type="match status" value="1"/>
</dbReference>
<dbReference type="EMBL" id="LBJQ01000061">
    <property type="protein sequence ID" value="RXH30995.1"/>
    <property type="molecule type" value="Genomic_DNA"/>
</dbReference>
<dbReference type="GO" id="GO:0005524">
    <property type="term" value="F:ATP binding"/>
    <property type="evidence" value="ECO:0007669"/>
    <property type="project" value="UniProtKB-KW"/>
</dbReference>
<evidence type="ECO:0000256" key="1">
    <source>
        <dbReference type="PIRSR" id="PIRSR640198-1"/>
    </source>
</evidence>
<gene>
    <name evidence="4" type="ORF">XH99_11080</name>
</gene>